<sequence length="73" mass="8005">MPRTVQEIEADLARVRARMVSGVSLVSAGDMTTRWDNTNDPKTLAALEAELGALQGAPAVTRMFFTRVGMRRL</sequence>
<dbReference type="Proteomes" id="UP000317078">
    <property type="component" value="Unassembled WGS sequence"/>
</dbReference>
<evidence type="ECO:0000313" key="2">
    <source>
        <dbReference type="Proteomes" id="UP000317078"/>
    </source>
</evidence>
<protein>
    <submittedName>
        <fullName evidence="1">Uncharacterized protein</fullName>
    </submittedName>
</protein>
<dbReference type="AlphaFoldDB" id="A0A502FV14"/>
<evidence type="ECO:0000313" key="1">
    <source>
        <dbReference type="EMBL" id="TPG53261.1"/>
    </source>
</evidence>
<dbReference type="EMBL" id="RCZP01000018">
    <property type="protein sequence ID" value="TPG53261.1"/>
    <property type="molecule type" value="Genomic_DNA"/>
</dbReference>
<keyword evidence="2" id="KW-1185">Reference proteome</keyword>
<dbReference type="RefSeq" id="WP_140884964.1">
    <property type="nucleotide sequence ID" value="NZ_RCZP01000018.1"/>
</dbReference>
<gene>
    <name evidence="1" type="ORF">EAH89_17235</name>
</gene>
<reference evidence="1 2" key="1">
    <citation type="journal article" date="2019" name="Environ. Microbiol.">
        <title>Species interactions and distinct microbial communities in high Arctic permafrost affected cryosols are associated with the CH4 and CO2 gas fluxes.</title>
        <authorList>
            <person name="Altshuler I."/>
            <person name="Hamel J."/>
            <person name="Turney S."/>
            <person name="Magnuson E."/>
            <person name="Levesque R."/>
            <person name="Greer C."/>
            <person name="Whyte L.G."/>
        </authorList>
    </citation>
    <scope>NUCLEOTIDE SEQUENCE [LARGE SCALE GENOMIC DNA]</scope>
    <source>
        <strain evidence="1 2">S9.3B</strain>
    </source>
</reference>
<comment type="caution">
    <text evidence="1">The sequence shown here is derived from an EMBL/GenBank/DDBJ whole genome shotgun (WGS) entry which is preliminary data.</text>
</comment>
<accession>A0A502FV14</accession>
<proteinExistence type="predicted"/>
<organism evidence="1 2">
    <name type="scientific">Muricoccus nepalensis</name>
    <dbReference type="NCBI Taxonomy" id="1854500"/>
    <lineage>
        <taxon>Bacteria</taxon>
        <taxon>Pseudomonadati</taxon>
        <taxon>Pseudomonadota</taxon>
        <taxon>Alphaproteobacteria</taxon>
        <taxon>Acetobacterales</taxon>
        <taxon>Roseomonadaceae</taxon>
        <taxon>Muricoccus</taxon>
    </lineage>
</organism>
<name>A0A502FV14_9PROT</name>